<dbReference type="Proteomes" id="UP000272117">
    <property type="component" value="Unassembled WGS sequence"/>
</dbReference>
<comment type="caution">
    <text evidence="3">The sequence shown here is derived from an EMBL/GenBank/DDBJ whole genome shotgun (WGS) entry which is preliminary data.</text>
</comment>
<dbReference type="PROSITE" id="PS51257">
    <property type="entry name" value="PROKAR_LIPOPROTEIN"/>
    <property type="match status" value="1"/>
</dbReference>
<feature type="signal peptide" evidence="1">
    <location>
        <begin position="1"/>
        <end position="19"/>
    </location>
</feature>
<protein>
    <recommendedName>
        <fullName evidence="2">DUF6970 domain-containing protein</fullName>
    </recommendedName>
</protein>
<dbReference type="Pfam" id="PF22311">
    <property type="entry name" value="DUF6970"/>
    <property type="match status" value="1"/>
</dbReference>
<gene>
    <name evidence="3" type="ORF">EFB08_15385</name>
</gene>
<dbReference type="RefSeq" id="WP_123127811.1">
    <property type="nucleotide sequence ID" value="NZ_RJJD01000008.1"/>
</dbReference>
<keyword evidence="1" id="KW-0732">Signal</keyword>
<dbReference type="OrthoDB" id="1098690at2"/>
<evidence type="ECO:0000256" key="1">
    <source>
        <dbReference type="SAM" id="SignalP"/>
    </source>
</evidence>
<evidence type="ECO:0000313" key="3">
    <source>
        <dbReference type="EMBL" id="RNI26194.1"/>
    </source>
</evidence>
<dbReference type="AlphaFoldDB" id="A0A3M9MKY0"/>
<keyword evidence="4" id="KW-1185">Reference proteome</keyword>
<accession>A0A3M9MKY0</accession>
<proteinExistence type="predicted"/>
<reference evidence="3 4" key="1">
    <citation type="submission" date="2018-11" db="EMBL/GenBank/DDBJ databases">
        <title>Rufibacter latericius sp. nov., isolated from water in Baiyang Lake.</title>
        <authorList>
            <person name="Yang Y."/>
        </authorList>
    </citation>
    <scope>NUCLEOTIDE SEQUENCE [LARGE SCALE GENOMIC DNA]</scope>
    <source>
        <strain evidence="3 4">R-22-1c-1</strain>
    </source>
</reference>
<organism evidence="3 4">
    <name type="scientific">Rufibacter latericius</name>
    <dbReference type="NCBI Taxonomy" id="2487040"/>
    <lineage>
        <taxon>Bacteria</taxon>
        <taxon>Pseudomonadati</taxon>
        <taxon>Bacteroidota</taxon>
        <taxon>Cytophagia</taxon>
        <taxon>Cytophagales</taxon>
        <taxon>Hymenobacteraceae</taxon>
        <taxon>Rufibacter</taxon>
    </lineage>
</organism>
<evidence type="ECO:0000313" key="4">
    <source>
        <dbReference type="Proteomes" id="UP000272117"/>
    </source>
</evidence>
<sequence length="115" mass="12848">MKALYTLCLLCLFVLTSCEEETICKTCEVGNPVQEIGWLNAKAQQLEQSDYCQFVQTGNWEGRTVFVLGNCDPLINSISSVYDCDGNLLCYGGDETCPDFSKEVKDLKLVWTNGK</sequence>
<dbReference type="InterPro" id="IPR054243">
    <property type="entry name" value="DUF6970"/>
</dbReference>
<feature type="chain" id="PRO_5017957334" description="DUF6970 domain-containing protein" evidence="1">
    <location>
        <begin position="20"/>
        <end position="115"/>
    </location>
</feature>
<evidence type="ECO:0000259" key="2">
    <source>
        <dbReference type="Pfam" id="PF22311"/>
    </source>
</evidence>
<dbReference type="EMBL" id="RJJD01000008">
    <property type="protein sequence ID" value="RNI26194.1"/>
    <property type="molecule type" value="Genomic_DNA"/>
</dbReference>
<name>A0A3M9MKY0_9BACT</name>
<feature type="domain" description="DUF6970" evidence="2">
    <location>
        <begin position="53"/>
        <end position="112"/>
    </location>
</feature>